<dbReference type="Pfam" id="PF03989">
    <property type="entry name" value="DNA_gyraseA_C"/>
    <property type="match status" value="4"/>
</dbReference>
<reference evidence="1 2" key="1">
    <citation type="submission" date="2023-08" db="EMBL/GenBank/DDBJ databases">
        <title>Whole genome sequencing of Staphylococcus coagulans NN-2474.</title>
        <authorList>
            <person name="Kropotov V.S."/>
            <person name="Boriskina E.V."/>
            <person name="Gordinskaya N.A."/>
            <person name="Shkurkina I.S."/>
            <person name="Kryazhev D.V."/>
            <person name="Alekseeva A.E."/>
            <person name="Makhova M.A."/>
        </authorList>
    </citation>
    <scope>NUCLEOTIDE SEQUENCE [LARGE SCALE GENOMIC DNA]</scope>
    <source>
        <strain evidence="1 2">NN-2474</strain>
    </source>
</reference>
<name>A0ABU1F1I9_9STAP</name>
<evidence type="ECO:0000313" key="2">
    <source>
        <dbReference type="Proteomes" id="UP001255050"/>
    </source>
</evidence>
<dbReference type="Gene3D" id="2.120.10.90">
    <property type="entry name" value="DNA gyrase/topoisomerase IV, subunit A, C-terminal"/>
    <property type="match status" value="1"/>
</dbReference>
<keyword evidence="2" id="KW-1185">Reference proteome</keyword>
<accession>A0ABU1F1I9</accession>
<dbReference type="Proteomes" id="UP001255050">
    <property type="component" value="Unassembled WGS sequence"/>
</dbReference>
<feature type="non-terminal residue" evidence="1">
    <location>
        <position position="224"/>
    </location>
</feature>
<comment type="caution">
    <text evidence="1">The sequence shown here is derived from an EMBL/GenBank/DDBJ whole genome shotgun (WGS) entry which is preliminary data.</text>
</comment>
<protein>
    <submittedName>
        <fullName evidence="1">DNA gyrase C-terminal beta-propeller domain-containing protein</fullName>
    </submittedName>
</protein>
<dbReference type="InterPro" id="IPR035516">
    <property type="entry name" value="Gyrase/topoIV_suA_C"/>
</dbReference>
<evidence type="ECO:0000313" key="1">
    <source>
        <dbReference type="EMBL" id="MDR5604245.1"/>
    </source>
</evidence>
<dbReference type="PANTHER" id="PTHR43493">
    <property type="entry name" value="DNA GYRASE/TOPOISOMERASE SUBUNIT A"/>
    <property type="match status" value="1"/>
</dbReference>
<dbReference type="EMBL" id="JAVJGV010000263">
    <property type="protein sequence ID" value="MDR5604245.1"/>
    <property type="molecule type" value="Genomic_DNA"/>
</dbReference>
<proteinExistence type="predicted"/>
<dbReference type="PANTHER" id="PTHR43493:SF5">
    <property type="entry name" value="DNA GYRASE SUBUNIT A, CHLOROPLASTIC_MITOCHONDRIAL"/>
    <property type="match status" value="1"/>
</dbReference>
<feature type="non-terminal residue" evidence="1">
    <location>
        <position position="1"/>
    </location>
</feature>
<dbReference type="InterPro" id="IPR050220">
    <property type="entry name" value="Type_II_DNA_Topoisomerases"/>
</dbReference>
<dbReference type="InterPro" id="IPR006691">
    <property type="entry name" value="GyrA/parC_rep"/>
</dbReference>
<dbReference type="SUPFAM" id="SSF101904">
    <property type="entry name" value="GyrA/ParC C-terminal domain-like"/>
    <property type="match status" value="1"/>
</dbReference>
<dbReference type="RefSeq" id="WP_309552496.1">
    <property type="nucleotide sequence ID" value="NZ_JAVJGV010000263.1"/>
</dbReference>
<organism evidence="1 2">
    <name type="scientific">Staphylococcus coagulans</name>
    <dbReference type="NCBI Taxonomy" id="74706"/>
    <lineage>
        <taxon>Bacteria</taxon>
        <taxon>Bacillati</taxon>
        <taxon>Bacillota</taxon>
        <taxon>Bacilli</taxon>
        <taxon>Bacillales</taxon>
        <taxon>Staphylococcaceae</taxon>
        <taxon>Staphylococcus</taxon>
    </lineage>
</organism>
<sequence length="224" mass="25303">GDERRTEIQLGGLDDLEDEDLIPEEQIVITLSHNNYIKRLPVSTYRAQNRGGRGIQGMNTLEDDFVSQLVTTSTHHHVLFFTNKGRVYKLKGYEVPELSRQSKGIPVVNVIELDQDETISTMIAVKDLDSEEDFLVFATKKGLIKRSAIRNFNRINKNGKIAIKFREDDELVAVRLTDGEKHILIGTAQASLIRFKETDVRAMSRLAAGVKGIRLRENDEVIGL</sequence>
<gene>
    <name evidence="1" type="ORF">RCO12_12665</name>
</gene>